<feature type="region of interest" description="Disordered" evidence="1">
    <location>
        <begin position="1"/>
        <end position="63"/>
    </location>
</feature>
<reference evidence="3" key="1">
    <citation type="journal article" date="2019" name="Int. J. Syst. Evol. Microbiol.">
        <title>The Global Catalogue of Microorganisms (GCM) 10K type strain sequencing project: providing services to taxonomists for standard genome sequencing and annotation.</title>
        <authorList>
            <consortium name="The Broad Institute Genomics Platform"/>
            <consortium name="The Broad Institute Genome Sequencing Center for Infectious Disease"/>
            <person name="Wu L."/>
            <person name="Ma J."/>
        </authorList>
    </citation>
    <scope>NUCLEOTIDE SEQUENCE [LARGE SCALE GENOMIC DNA]</scope>
    <source>
        <strain evidence="3">CCUG 55131</strain>
    </source>
</reference>
<evidence type="ECO:0008006" key="4">
    <source>
        <dbReference type="Google" id="ProtNLM"/>
    </source>
</evidence>
<evidence type="ECO:0000313" key="3">
    <source>
        <dbReference type="Proteomes" id="UP001597413"/>
    </source>
</evidence>
<sequence>MNEKNPDKSCVRPAGATPQSAREARLAAALRANLARRKAQARQRDAVAGGDTDEAETGPEGNL</sequence>
<evidence type="ECO:0000313" key="2">
    <source>
        <dbReference type="EMBL" id="MFD2173367.1"/>
    </source>
</evidence>
<gene>
    <name evidence="2" type="ORF">ACFSM0_04585</name>
</gene>
<protein>
    <recommendedName>
        <fullName evidence="4">DUF4169 domain-containing protein</fullName>
    </recommendedName>
</protein>
<dbReference type="RefSeq" id="WP_377387778.1">
    <property type="nucleotide sequence ID" value="NZ_JBHUIX010000004.1"/>
</dbReference>
<dbReference type="Proteomes" id="UP001597413">
    <property type="component" value="Unassembled WGS sequence"/>
</dbReference>
<proteinExistence type="predicted"/>
<feature type="compositionally biased region" description="Basic and acidic residues" evidence="1">
    <location>
        <begin position="1"/>
        <end position="10"/>
    </location>
</feature>
<name>A0ABW5A552_9RHOB</name>
<keyword evidence="3" id="KW-1185">Reference proteome</keyword>
<comment type="caution">
    <text evidence="2">The sequence shown here is derived from an EMBL/GenBank/DDBJ whole genome shotgun (WGS) entry which is preliminary data.</text>
</comment>
<organism evidence="2 3">
    <name type="scientific">Rhodobacter lacus</name>
    <dbReference type="NCBI Taxonomy" id="1641972"/>
    <lineage>
        <taxon>Bacteria</taxon>
        <taxon>Pseudomonadati</taxon>
        <taxon>Pseudomonadota</taxon>
        <taxon>Alphaproteobacteria</taxon>
        <taxon>Rhodobacterales</taxon>
        <taxon>Rhodobacter group</taxon>
        <taxon>Rhodobacter</taxon>
    </lineage>
</organism>
<evidence type="ECO:0000256" key="1">
    <source>
        <dbReference type="SAM" id="MobiDB-lite"/>
    </source>
</evidence>
<accession>A0ABW5A552</accession>
<dbReference type="EMBL" id="JBHUIX010000004">
    <property type="protein sequence ID" value="MFD2173367.1"/>
    <property type="molecule type" value="Genomic_DNA"/>
</dbReference>